<evidence type="ECO:0000313" key="1">
    <source>
        <dbReference type="EMBL" id="MYL33293.1"/>
    </source>
</evidence>
<dbReference type="Proteomes" id="UP000468638">
    <property type="component" value="Unassembled WGS sequence"/>
</dbReference>
<dbReference type="AlphaFoldDB" id="A0A6I4ZZJ9"/>
<dbReference type="RefSeq" id="WP_160909377.1">
    <property type="nucleotide sequence ID" value="NZ_WMEQ01000003.1"/>
</dbReference>
<gene>
    <name evidence="1" type="ORF">GLW05_06725</name>
</gene>
<reference evidence="1 2" key="1">
    <citation type="submission" date="2019-11" db="EMBL/GenBank/DDBJ databases">
        <title>Genome sequences of 17 halophilic strains isolated from different environments.</title>
        <authorList>
            <person name="Furrow R.E."/>
        </authorList>
    </citation>
    <scope>NUCLEOTIDE SEQUENCE [LARGE SCALE GENOMIC DNA]</scope>
    <source>
        <strain evidence="1 2">22514_16_FS</strain>
    </source>
</reference>
<evidence type="ECO:0000313" key="2">
    <source>
        <dbReference type="Proteomes" id="UP000468638"/>
    </source>
</evidence>
<proteinExistence type="predicted"/>
<name>A0A6I4ZZJ9_9BACI</name>
<organism evidence="1 2">
    <name type="scientific">Pontibacillus yanchengensis</name>
    <dbReference type="NCBI Taxonomy" id="462910"/>
    <lineage>
        <taxon>Bacteria</taxon>
        <taxon>Bacillati</taxon>
        <taxon>Bacillota</taxon>
        <taxon>Bacilli</taxon>
        <taxon>Bacillales</taxon>
        <taxon>Bacillaceae</taxon>
        <taxon>Pontibacillus</taxon>
    </lineage>
</organism>
<accession>A0A6I4ZZJ9</accession>
<sequence>MKHLRKPEVMILGTFHMIHTPDLYRVDASDLLEPRRQDDIRKVIERI</sequence>
<protein>
    <submittedName>
        <fullName evidence="1">Uncharacterized protein</fullName>
    </submittedName>
</protein>
<dbReference type="EMBL" id="WMEQ01000003">
    <property type="protein sequence ID" value="MYL33293.1"/>
    <property type="molecule type" value="Genomic_DNA"/>
</dbReference>
<comment type="caution">
    <text evidence="1">The sequence shown here is derived from an EMBL/GenBank/DDBJ whole genome shotgun (WGS) entry which is preliminary data.</text>
</comment>
<dbReference type="OrthoDB" id="2080342at2"/>